<keyword evidence="4" id="KW-0597">Phosphoprotein</keyword>
<feature type="compositionally biased region" description="Basic and acidic residues" evidence="5">
    <location>
        <begin position="175"/>
        <end position="184"/>
    </location>
</feature>
<proteinExistence type="inferred from homology"/>
<evidence type="ECO:0000256" key="3">
    <source>
        <dbReference type="ARBA" id="ARBA00022490"/>
    </source>
</evidence>
<evidence type="ECO:0000313" key="6">
    <source>
        <dbReference type="EMBL" id="CAA0842671.1"/>
    </source>
</evidence>
<evidence type="ECO:0000256" key="1">
    <source>
        <dbReference type="ARBA" id="ARBA00004496"/>
    </source>
</evidence>
<dbReference type="OrthoDB" id="8707547at2759"/>
<feature type="compositionally biased region" description="Polar residues" evidence="5">
    <location>
        <begin position="42"/>
        <end position="56"/>
    </location>
</feature>
<comment type="caution">
    <text evidence="6">The sequence shown here is derived from an EMBL/GenBank/DDBJ whole genome shotgun (WGS) entry which is preliminary data.</text>
</comment>
<dbReference type="AlphaFoldDB" id="A0A9N7P148"/>
<dbReference type="PANTHER" id="PTHR13105">
    <property type="entry name" value="MYELOID LEUKEMIA FACTOR"/>
    <property type="match status" value="1"/>
</dbReference>
<keyword evidence="7" id="KW-1185">Reference proteome</keyword>
<feature type="compositionally biased region" description="Basic and acidic residues" evidence="5">
    <location>
        <begin position="83"/>
        <end position="110"/>
    </location>
</feature>
<evidence type="ECO:0000256" key="5">
    <source>
        <dbReference type="SAM" id="MobiDB-lite"/>
    </source>
</evidence>
<feature type="compositionally biased region" description="Acidic residues" evidence="5">
    <location>
        <begin position="73"/>
        <end position="82"/>
    </location>
</feature>
<feature type="compositionally biased region" description="Basic and acidic residues" evidence="5">
    <location>
        <begin position="195"/>
        <end position="208"/>
    </location>
</feature>
<sequence>MAGHREARKNPNYSGGDFGFGGSTFTSVFGGNDPFHGPFFTSPFSMFGSNTSSSGGPANFQHAQPKGPVIQELDSDDDDDDDVRVVNKEGDVSDAADWRNKNPLVEHPEDQDNDNGKSSSNGKEILCSTNNDKVAANKQQSGNSSYQRVTYGGTNGAYYTATTSRRTGNDGVTVEESRQADKTTGRATHRISRGLQDKAREVEEKADWDFGEDL</sequence>
<dbReference type="EMBL" id="CACSLK010034598">
    <property type="protein sequence ID" value="CAA0842671.1"/>
    <property type="molecule type" value="Genomic_DNA"/>
</dbReference>
<feature type="compositionally biased region" description="Polar residues" evidence="5">
    <location>
        <begin position="116"/>
        <end position="148"/>
    </location>
</feature>
<name>A0A9N7P148_STRHE</name>
<dbReference type="GO" id="GO:0005737">
    <property type="term" value="C:cytoplasm"/>
    <property type="evidence" value="ECO:0007669"/>
    <property type="project" value="UniProtKB-SubCell"/>
</dbReference>
<evidence type="ECO:0000313" key="7">
    <source>
        <dbReference type="Proteomes" id="UP001153555"/>
    </source>
</evidence>
<keyword evidence="3" id="KW-0963">Cytoplasm</keyword>
<comment type="subcellular location">
    <subcellularLocation>
        <location evidence="1">Cytoplasm</location>
    </subcellularLocation>
</comment>
<evidence type="ECO:0000256" key="4">
    <source>
        <dbReference type="ARBA" id="ARBA00022553"/>
    </source>
</evidence>
<protein>
    <submittedName>
        <fullName evidence="6">Uncharacterized protein</fullName>
    </submittedName>
</protein>
<dbReference type="Proteomes" id="UP001153555">
    <property type="component" value="Unassembled WGS sequence"/>
</dbReference>
<gene>
    <name evidence="6" type="ORF">SHERM_08532</name>
</gene>
<feature type="compositionally biased region" description="Low complexity" evidence="5">
    <location>
        <begin position="150"/>
        <end position="163"/>
    </location>
</feature>
<accession>A0A9N7P148</accession>
<reference evidence="6" key="1">
    <citation type="submission" date="2019-12" db="EMBL/GenBank/DDBJ databases">
        <authorList>
            <person name="Scholes J."/>
        </authorList>
    </citation>
    <scope>NUCLEOTIDE SEQUENCE</scope>
</reference>
<comment type="similarity">
    <text evidence="2">Belongs to the MLF family.</text>
</comment>
<dbReference type="InterPro" id="IPR019376">
    <property type="entry name" value="Myeloid_leukemia_factor"/>
</dbReference>
<feature type="region of interest" description="Disordered" evidence="5">
    <location>
        <begin position="40"/>
        <end position="214"/>
    </location>
</feature>
<organism evidence="6 7">
    <name type="scientific">Striga hermonthica</name>
    <name type="common">Purple witchweed</name>
    <name type="synonym">Buchnera hermonthica</name>
    <dbReference type="NCBI Taxonomy" id="68872"/>
    <lineage>
        <taxon>Eukaryota</taxon>
        <taxon>Viridiplantae</taxon>
        <taxon>Streptophyta</taxon>
        <taxon>Embryophyta</taxon>
        <taxon>Tracheophyta</taxon>
        <taxon>Spermatophyta</taxon>
        <taxon>Magnoliopsida</taxon>
        <taxon>eudicotyledons</taxon>
        <taxon>Gunneridae</taxon>
        <taxon>Pentapetalae</taxon>
        <taxon>asterids</taxon>
        <taxon>lamiids</taxon>
        <taxon>Lamiales</taxon>
        <taxon>Orobanchaceae</taxon>
        <taxon>Buchnereae</taxon>
        <taxon>Striga</taxon>
    </lineage>
</organism>
<evidence type="ECO:0000256" key="2">
    <source>
        <dbReference type="ARBA" id="ARBA00008332"/>
    </source>
</evidence>